<dbReference type="AlphaFoldDB" id="N4UEQ9"/>
<reference evidence="3" key="1">
    <citation type="submission" date="2012-09" db="EMBL/GenBank/DDBJ databases">
        <title>Genome sequencing and comparative transcriptomics of race 1 and race 4 of banana pathogen: Fusarium oxysporum f. sp. cubense.</title>
        <authorList>
            <person name="Fang X."/>
            <person name="Huang J."/>
        </authorList>
    </citation>
    <scope>NUCLEOTIDE SEQUENCE [LARGE SCALE GENOMIC DNA]</scope>
    <source>
        <strain evidence="3">race 1</strain>
    </source>
</reference>
<reference evidence="3" key="2">
    <citation type="journal article" date="2014" name="PLoS ONE">
        <title>Genome and Transcriptome Analysis of the Fungal Pathogen Fusarium oxysporum f. sp. cubense Causing Banana Vascular Wilt Disease.</title>
        <authorList>
            <person name="Guo L."/>
            <person name="Han L."/>
            <person name="Yang L."/>
            <person name="Zeng H."/>
            <person name="Fan D."/>
            <person name="Zhu Y."/>
            <person name="Feng Y."/>
            <person name="Wang G."/>
            <person name="Peng C."/>
            <person name="Jiang X."/>
            <person name="Zhou D."/>
            <person name="Ni P."/>
            <person name="Liang C."/>
            <person name="Liu L."/>
            <person name="Wang J."/>
            <person name="Mao C."/>
            <person name="Fang X."/>
            <person name="Peng M."/>
            <person name="Huang J."/>
        </authorList>
    </citation>
    <scope>NUCLEOTIDE SEQUENCE [LARGE SCALE GENOMIC DNA]</scope>
    <source>
        <strain evidence="3">race 1</strain>
    </source>
</reference>
<dbReference type="VEuPathDB" id="FungiDB:FOC1_g10014276"/>
<feature type="compositionally biased region" description="Basic and acidic residues" evidence="1">
    <location>
        <begin position="10"/>
        <end position="26"/>
    </location>
</feature>
<organism evidence="2 3">
    <name type="scientific">Fusarium oxysporum f. sp. cubense (strain race 1)</name>
    <name type="common">Panama disease fungus</name>
    <dbReference type="NCBI Taxonomy" id="1229664"/>
    <lineage>
        <taxon>Eukaryota</taxon>
        <taxon>Fungi</taxon>
        <taxon>Dikarya</taxon>
        <taxon>Ascomycota</taxon>
        <taxon>Pezizomycotina</taxon>
        <taxon>Sordariomycetes</taxon>
        <taxon>Hypocreomycetidae</taxon>
        <taxon>Hypocreales</taxon>
        <taxon>Nectriaceae</taxon>
        <taxon>Fusarium</taxon>
        <taxon>Fusarium oxysporum species complex</taxon>
    </lineage>
</organism>
<accession>N4UEQ9</accession>
<gene>
    <name evidence="2" type="ORF">FOC1_g10014276</name>
</gene>
<dbReference type="OrthoDB" id="5103752at2759"/>
<dbReference type="EMBL" id="KB730248">
    <property type="protein sequence ID" value="ENH68490.1"/>
    <property type="molecule type" value="Genomic_DNA"/>
</dbReference>
<dbReference type="Proteomes" id="UP000016928">
    <property type="component" value="Unassembled WGS sequence"/>
</dbReference>
<sequence>MGLRGSRTGSMEHECGWKEAGPDSEKSELNNIDLAIVSAYPAYEPTSTEADKIDKARERLDRGSQDPEVREDSFFSVTTALTTMAEDAKSYAEDIQVLEHLDEDDKVTVLSATMPLGKEPSGRKAIIGTGLKTLKSRKATSAWVQPNQTVIAAYHHEDMLDSNDEPHQVPVHGTYFDNVWTPGNSGSTVTNGDMRIVRKYVRASRLFIPRDGAKHMPDRLPVEIPGPESATPAVYVGISRVSIQHVFMRNKAKVNKVSFADNTESFDLRAEPSNVVAGINTIFHEGCTVPGNISRLKRFVKDKTTVFEEQPAPMERLVRQNNRVLQYLPVEPVQNRKASDDAGHQPSCRIVNRRELETILIGFILPRTWDV</sequence>
<evidence type="ECO:0000313" key="2">
    <source>
        <dbReference type="EMBL" id="ENH68490.1"/>
    </source>
</evidence>
<protein>
    <submittedName>
        <fullName evidence="2">Uncharacterized protein</fullName>
    </submittedName>
</protein>
<proteinExistence type="predicted"/>
<evidence type="ECO:0000313" key="3">
    <source>
        <dbReference type="Proteomes" id="UP000016928"/>
    </source>
</evidence>
<name>N4UEQ9_FUSC1</name>
<dbReference type="HOGENOM" id="CLU_063493_0_0_1"/>
<feature type="region of interest" description="Disordered" evidence="1">
    <location>
        <begin position="1"/>
        <end position="26"/>
    </location>
</feature>
<evidence type="ECO:0000256" key="1">
    <source>
        <dbReference type="SAM" id="MobiDB-lite"/>
    </source>
</evidence>
<dbReference type="OMA" id="TIFHEGC"/>